<evidence type="ECO:0000256" key="2">
    <source>
        <dbReference type="ARBA" id="ARBA00022801"/>
    </source>
</evidence>
<proteinExistence type="inferred from homology"/>
<dbReference type="RefSeq" id="WP_105941387.1">
    <property type="nucleotide sequence ID" value="NZ_CP027433.1"/>
</dbReference>
<dbReference type="PANTHER" id="PTHR11049:SF16">
    <property type="entry name" value="PROTEIN VDLD"/>
    <property type="match status" value="1"/>
</dbReference>
<protein>
    <submittedName>
        <fullName evidence="5">Acyl-CoA thioesterase</fullName>
    </submittedName>
</protein>
<dbReference type="InterPro" id="IPR033120">
    <property type="entry name" value="HOTDOG_ACOT"/>
</dbReference>
<feature type="domain" description="HotDog ACOT-type" evidence="4">
    <location>
        <begin position="164"/>
        <end position="278"/>
    </location>
</feature>
<keyword evidence="6" id="KW-1185">Reference proteome</keyword>
<dbReference type="Pfam" id="PF03061">
    <property type="entry name" value="4HBT"/>
    <property type="match status" value="2"/>
</dbReference>
<feature type="domain" description="HotDog ACOT-type" evidence="4">
    <location>
        <begin position="4"/>
        <end position="117"/>
    </location>
</feature>
<comment type="similarity">
    <text evidence="1">Belongs to the acyl coenzyme A hydrolase family.</text>
</comment>
<dbReference type="SUPFAM" id="SSF54637">
    <property type="entry name" value="Thioesterase/thiol ester dehydrase-isomerase"/>
    <property type="match status" value="2"/>
</dbReference>
<organism evidence="5 6">
    <name type="scientific">Gordonia iterans</name>
    <dbReference type="NCBI Taxonomy" id="1004901"/>
    <lineage>
        <taxon>Bacteria</taxon>
        <taxon>Bacillati</taxon>
        <taxon>Actinomycetota</taxon>
        <taxon>Actinomycetes</taxon>
        <taxon>Mycobacteriales</taxon>
        <taxon>Gordoniaceae</taxon>
        <taxon>Gordonia</taxon>
    </lineage>
</organism>
<dbReference type="AlphaFoldDB" id="A0A2S0KD96"/>
<dbReference type="KEGG" id="git:C6V83_04505"/>
<dbReference type="Gene3D" id="3.10.129.10">
    <property type="entry name" value="Hotdog Thioesterase"/>
    <property type="match status" value="2"/>
</dbReference>
<dbReference type="GO" id="GO:0006637">
    <property type="term" value="P:acyl-CoA metabolic process"/>
    <property type="evidence" value="ECO:0007669"/>
    <property type="project" value="TreeGrafter"/>
</dbReference>
<sequence length="322" mass="34945">MPITDRQITLRFMAAPTDVASLGGGVRGGRILEWVDKAAYACAAAWSGGYSVTAYVGNISFGRDISSGDLVEVRATLIHTGKTSMHIECEVSSADPRVGTFHPASSCLLVFVAVDEDGNPTTVRPWQPMRADDVARSEYAQVRSQVRAKIAAEMERADYSKPTAALEVDTRFLAAPTDVNWGGKAHGGRVMAWIDDAAYLCGARWSSGEVATAYMGGVRFYRPIHIGQVAEVSARLIHTGKQTMHVAVHVRTYWPREGRETSRLAAHSLTVLAALDEAGDATDVAPWVPRLPGDVALDRHARELIAIRGRRNPDQAHRMVAI</sequence>
<dbReference type="InterPro" id="IPR040170">
    <property type="entry name" value="Cytosol_ACT"/>
</dbReference>
<accession>A0A2S0KD96</accession>
<evidence type="ECO:0000259" key="4">
    <source>
        <dbReference type="PROSITE" id="PS51770"/>
    </source>
</evidence>
<dbReference type="OrthoDB" id="9809430at2"/>
<dbReference type="EMBL" id="CP027433">
    <property type="protein sequence ID" value="AVL99652.1"/>
    <property type="molecule type" value="Genomic_DNA"/>
</dbReference>
<dbReference type="InterPro" id="IPR029069">
    <property type="entry name" value="HotDog_dom_sf"/>
</dbReference>
<reference evidence="5 6" key="1">
    <citation type="submission" date="2018-03" db="EMBL/GenBank/DDBJ databases">
        <title>Characteristics and genome of n-alkane degrading marine bacteria Gordonia iterans isolated from crude oil contaminated in Tae-an, South Korea.</title>
        <authorList>
            <person name="Lee S.-S."/>
            <person name="Kim H."/>
        </authorList>
    </citation>
    <scope>NUCLEOTIDE SEQUENCE [LARGE SCALE GENOMIC DNA]</scope>
    <source>
        <strain evidence="5 6">Co17</strain>
    </source>
</reference>
<dbReference type="PANTHER" id="PTHR11049">
    <property type="entry name" value="ACYL COENZYME A THIOESTER HYDROLASE"/>
    <property type="match status" value="1"/>
</dbReference>
<dbReference type="CDD" id="cd03442">
    <property type="entry name" value="BFIT_BACH"/>
    <property type="match status" value="2"/>
</dbReference>
<gene>
    <name evidence="5" type="ORF">C6V83_04505</name>
</gene>
<dbReference type="GO" id="GO:0005829">
    <property type="term" value="C:cytosol"/>
    <property type="evidence" value="ECO:0007669"/>
    <property type="project" value="TreeGrafter"/>
</dbReference>
<dbReference type="PROSITE" id="PS51770">
    <property type="entry name" value="HOTDOG_ACOT"/>
    <property type="match status" value="2"/>
</dbReference>
<evidence type="ECO:0000256" key="1">
    <source>
        <dbReference type="ARBA" id="ARBA00010458"/>
    </source>
</evidence>
<evidence type="ECO:0000313" key="5">
    <source>
        <dbReference type="EMBL" id="AVL99652.1"/>
    </source>
</evidence>
<evidence type="ECO:0000313" key="6">
    <source>
        <dbReference type="Proteomes" id="UP000239814"/>
    </source>
</evidence>
<evidence type="ECO:0000256" key="3">
    <source>
        <dbReference type="PROSITE-ProRule" id="PRU01106"/>
    </source>
</evidence>
<keyword evidence="2 3" id="KW-0378">Hydrolase</keyword>
<name>A0A2S0KD96_9ACTN</name>
<dbReference type="Proteomes" id="UP000239814">
    <property type="component" value="Chromosome"/>
</dbReference>
<dbReference type="InterPro" id="IPR006683">
    <property type="entry name" value="Thioestr_dom"/>
</dbReference>
<dbReference type="GO" id="GO:0052816">
    <property type="term" value="F:long-chain fatty acyl-CoA hydrolase activity"/>
    <property type="evidence" value="ECO:0007669"/>
    <property type="project" value="TreeGrafter"/>
</dbReference>